<keyword evidence="3" id="KW-0808">Transferase</keyword>
<comment type="caution">
    <text evidence="6">The sequence shown here is derived from an EMBL/GenBank/DDBJ whole genome shotgun (WGS) entry which is preliminary data.</text>
</comment>
<evidence type="ECO:0000256" key="3">
    <source>
        <dbReference type="ARBA" id="ARBA00022679"/>
    </source>
</evidence>
<dbReference type="PIRSF" id="PIRSF000384">
    <property type="entry name" value="PNMTase"/>
    <property type="match status" value="1"/>
</dbReference>
<dbReference type="PANTHER" id="PTHR10867:SF32">
    <property type="entry name" value="NICOTINAMIDE N-METHYLTRANSFERASE"/>
    <property type="match status" value="1"/>
</dbReference>
<accession>A0AAV7UNK5</accession>
<feature type="binding site" evidence="5">
    <location>
        <position position="20"/>
    </location>
    <ligand>
        <name>S-adenosyl-L-methionine</name>
        <dbReference type="ChEBI" id="CHEBI:59789"/>
    </ligand>
</feature>
<dbReference type="PROSITE" id="PS51681">
    <property type="entry name" value="SAM_MT_NNMT_PNMT_TEMT"/>
    <property type="match status" value="1"/>
</dbReference>
<dbReference type="NCBIfam" id="NF041360">
    <property type="entry name" value="GntF_guanitoxin"/>
    <property type="match status" value="1"/>
</dbReference>
<evidence type="ECO:0000256" key="2">
    <source>
        <dbReference type="ARBA" id="ARBA00022603"/>
    </source>
</evidence>
<feature type="binding site" evidence="5">
    <location>
        <begin position="142"/>
        <end position="143"/>
    </location>
    <ligand>
        <name>S-adenosyl-L-methionine</name>
        <dbReference type="ChEBI" id="CHEBI:59789"/>
    </ligand>
</feature>
<keyword evidence="2" id="KW-0489">Methyltransferase</keyword>
<feature type="binding site" evidence="5">
    <location>
        <position position="85"/>
    </location>
    <ligand>
        <name>S-adenosyl-L-methionine</name>
        <dbReference type="ChEBI" id="CHEBI:59789"/>
    </ligand>
</feature>
<dbReference type="PANTHER" id="PTHR10867">
    <property type="entry name" value="NNMT/PNMT/TEMT FAMILY MEMBER"/>
    <property type="match status" value="1"/>
</dbReference>
<organism evidence="6 7">
    <name type="scientific">Pleurodeles waltl</name>
    <name type="common">Iberian ribbed newt</name>
    <dbReference type="NCBI Taxonomy" id="8319"/>
    <lineage>
        <taxon>Eukaryota</taxon>
        <taxon>Metazoa</taxon>
        <taxon>Chordata</taxon>
        <taxon>Craniata</taxon>
        <taxon>Vertebrata</taxon>
        <taxon>Euteleostomi</taxon>
        <taxon>Amphibia</taxon>
        <taxon>Batrachia</taxon>
        <taxon>Caudata</taxon>
        <taxon>Salamandroidea</taxon>
        <taxon>Salamandridae</taxon>
        <taxon>Pleurodelinae</taxon>
        <taxon>Pleurodeles</taxon>
    </lineage>
</organism>
<dbReference type="GO" id="GO:0008170">
    <property type="term" value="F:N-methyltransferase activity"/>
    <property type="evidence" value="ECO:0007669"/>
    <property type="project" value="TreeGrafter"/>
</dbReference>
<dbReference type="Gene3D" id="3.40.50.150">
    <property type="entry name" value="Vaccinia Virus protein VP39"/>
    <property type="match status" value="1"/>
</dbReference>
<dbReference type="Proteomes" id="UP001066276">
    <property type="component" value="Chromosome 3_1"/>
</dbReference>
<feature type="binding site" evidence="5">
    <location>
        <position position="90"/>
    </location>
    <ligand>
        <name>S-adenosyl-L-methionine</name>
        <dbReference type="ChEBI" id="CHEBI:59789"/>
    </ligand>
</feature>
<dbReference type="InterPro" id="IPR000940">
    <property type="entry name" value="NNMT_TEMT_trans"/>
</dbReference>
<keyword evidence="4 5" id="KW-0949">S-adenosyl-L-methionine</keyword>
<evidence type="ECO:0000256" key="5">
    <source>
        <dbReference type="PIRSR" id="PIRSR000384-1"/>
    </source>
</evidence>
<dbReference type="GO" id="GO:0008757">
    <property type="term" value="F:S-adenosylmethionine-dependent methyltransferase activity"/>
    <property type="evidence" value="ECO:0007669"/>
    <property type="project" value="UniProtKB-ARBA"/>
</dbReference>
<dbReference type="GO" id="GO:0032259">
    <property type="term" value="P:methylation"/>
    <property type="evidence" value="ECO:0007669"/>
    <property type="project" value="UniProtKB-KW"/>
</dbReference>
<dbReference type="AlphaFoldDB" id="A0AAV7UNK5"/>
<evidence type="ECO:0000256" key="1">
    <source>
        <dbReference type="ARBA" id="ARBA00007996"/>
    </source>
</evidence>
<dbReference type="GO" id="GO:0005829">
    <property type="term" value="C:cytosol"/>
    <property type="evidence" value="ECO:0007669"/>
    <property type="project" value="TreeGrafter"/>
</dbReference>
<name>A0AAV7UNK5_PLEWA</name>
<dbReference type="Pfam" id="PF01234">
    <property type="entry name" value="NNMT_PNMT_TEMT"/>
    <property type="match status" value="1"/>
</dbReference>
<proteinExistence type="inferred from homology"/>
<dbReference type="EMBL" id="JANPWB010000005">
    <property type="protein sequence ID" value="KAJ1190595.1"/>
    <property type="molecule type" value="Genomic_DNA"/>
</dbReference>
<protein>
    <recommendedName>
        <fullName evidence="8">Indolethylamine N-methyltransferase</fullName>
    </recommendedName>
</protein>
<comment type="similarity">
    <text evidence="1">Belongs to the class I-like SAM-binding methyltransferase superfamily. NNMT/PNMT/TEMT family.</text>
</comment>
<reference evidence="6" key="1">
    <citation type="journal article" date="2022" name="bioRxiv">
        <title>Sequencing and chromosome-scale assembly of the giantPleurodeles waltlgenome.</title>
        <authorList>
            <person name="Brown T."/>
            <person name="Elewa A."/>
            <person name="Iarovenko S."/>
            <person name="Subramanian E."/>
            <person name="Araus A.J."/>
            <person name="Petzold A."/>
            <person name="Susuki M."/>
            <person name="Suzuki K.-i.T."/>
            <person name="Hayashi T."/>
            <person name="Toyoda A."/>
            <person name="Oliveira C."/>
            <person name="Osipova E."/>
            <person name="Leigh N.D."/>
            <person name="Simon A."/>
            <person name="Yun M.H."/>
        </authorList>
    </citation>
    <scope>NUCLEOTIDE SEQUENCE</scope>
    <source>
        <strain evidence="6">20211129_DDA</strain>
        <tissue evidence="6">Liver</tissue>
    </source>
</reference>
<evidence type="ECO:0000313" key="7">
    <source>
        <dbReference type="Proteomes" id="UP001066276"/>
    </source>
</evidence>
<gene>
    <name evidence="6" type="ORF">NDU88_007333</name>
</gene>
<evidence type="ECO:0000313" key="6">
    <source>
        <dbReference type="EMBL" id="KAJ1190595.1"/>
    </source>
</evidence>
<dbReference type="FunFam" id="3.40.50.150:FF:000065">
    <property type="entry name" value="Phenylethanolamine N-methyltransferase"/>
    <property type="match status" value="1"/>
</dbReference>
<evidence type="ECO:0008006" key="8">
    <source>
        <dbReference type="Google" id="ProtNLM"/>
    </source>
</evidence>
<keyword evidence="7" id="KW-1185">Reference proteome</keyword>
<sequence length="265" mass="30257">MNPGFTGKKTYLQKFNPRAYLETYYSDQEGACDSENHLSRVLKQLHETFTTGAVKGDTLIEIGTGPTIHTLLSACEVFKELIATDYCDQNRQQIEKWWKKEPGAFDWSPIVRYVCELEGHREKYFEKEEKLRQTLKQVLKCDVTKSNPLEPVVPPAADCLLTSLCLEAACEDHRVYKAALKNIVSLLKLGGHLVMMGVLEETFYMVDHTKFSCLRYDIEFVRKAVNDSGCVIDDLQVIHSPENTTNLLSDYKGFFFLVAHKESNV</sequence>
<dbReference type="InterPro" id="IPR029063">
    <property type="entry name" value="SAM-dependent_MTases_sf"/>
</dbReference>
<evidence type="ECO:0000256" key="4">
    <source>
        <dbReference type="ARBA" id="ARBA00022691"/>
    </source>
</evidence>
<feature type="binding site" evidence="5">
    <location>
        <position position="25"/>
    </location>
    <ligand>
        <name>S-adenosyl-L-methionine</name>
        <dbReference type="ChEBI" id="CHEBI:59789"/>
    </ligand>
</feature>
<dbReference type="InterPro" id="IPR053384">
    <property type="entry name" value="SAM-dep_methyltransferase"/>
</dbReference>
<dbReference type="SUPFAM" id="SSF53335">
    <property type="entry name" value="S-adenosyl-L-methionine-dependent methyltransferases"/>
    <property type="match status" value="1"/>
</dbReference>